<gene>
    <name evidence="3" type="primary">eutN_2</name>
    <name evidence="3" type="ORF">Pla133_42040</name>
</gene>
<dbReference type="PROSITE" id="PS51932">
    <property type="entry name" value="BMV"/>
    <property type="match status" value="1"/>
</dbReference>
<dbReference type="InterPro" id="IPR004992">
    <property type="entry name" value="EutN_CcmL"/>
</dbReference>
<organism evidence="3 4">
    <name type="scientific">Engelhardtia mirabilis</name>
    <dbReference type="NCBI Taxonomy" id="2528011"/>
    <lineage>
        <taxon>Bacteria</taxon>
        <taxon>Pseudomonadati</taxon>
        <taxon>Planctomycetota</taxon>
        <taxon>Planctomycetia</taxon>
        <taxon>Planctomycetia incertae sedis</taxon>
        <taxon>Engelhardtia</taxon>
    </lineage>
</organism>
<keyword evidence="4" id="KW-1185">Reference proteome</keyword>
<dbReference type="Pfam" id="PF03319">
    <property type="entry name" value="EutN_CcmL"/>
    <property type="match status" value="1"/>
</dbReference>
<evidence type="ECO:0000313" key="4">
    <source>
        <dbReference type="Proteomes" id="UP000316921"/>
    </source>
</evidence>
<name>A0A518BQ47_9BACT</name>
<dbReference type="SUPFAM" id="SSF159133">
    <property type="entry name" value="EutN/CcmL-like"/>
    <property type="match status" value="1"/>
</dbReference>
<dbReference type="PANTHER" id="PTHR36539">
    <property type="entry name" value="ETHANOLAMINE UTILIZATION PROTEIN EUTN"/>
    <property type="match status" value="1"/>
</dbReference>
<sequence>MFLADVIGTVVAPVQHPSLEGRTQLLLRPLSPTGEAAGKTRVAIDHVGAGVGDRVIVIDEGNSGRQLLGGAELPIKTIVVGIVDAIEHLGKVVYDHRAHPPLERRS</sequence>
<proteinExistence type="predicted"/>
<dbReference type="Proteomes" id="UP000316921">
    <property type="component" value="Chromosome"/>
</dbReference>
<accession>A0A518BQ47</accession>
<dbReference type="EMBL" id="CP036287">
    <property type="protein sequence ID" value="QDU69088.1"/>
    <property type="molecule type" value="Genomic_DNA"/>
</dbReference>
<dbReference type="Gene3D" id="2.40.50.220">
    <property type="entry name" value="EutN/Ccml"/>
    <property type="match status" value="1"/>
</dbReference>
<dbReference type="InterPro" id="IPR036677">
    <property type="entry name" value="EutN_CcmL_sf"/>
</dbReference>
<keyword evidence="2" id="KW-1283">Bacterial microcompartment</keyword>
<comment type="subcellular location">
    <subcellularLocation>
        <location evidence="1">Bacterial microcompartment</location>
    </subcellularLocation>
</comment>
<dbReference type="GO" id="GO:0031469">
    <property type="term" value="C:bacterial microcompartment"/>
    <property type="evidence" value="ECO:0007669"/>
    <property type="project" value="UniProtKB-SubCell"/>
</dbReference>
<evidence type="ECO:0000256" key="1">
    <source>
        <dbReference type="ARBA" id="ARBA00024322"/>
    </source>
</evidence>
<dbReference type="AlphaFoldDB" id="A0A518BQ47"/>
<reference evidence="3 4" key="1">
    <citation type="submission" date="2019-02" db="EMBL/GenBank/DDBJ databases">
        <title>Deep-cultivation of Planctomycetes and their phenomic and genomic characterization uncovers novel biology.</title>
        <authorList>
            <person name="Wiegand S."/>
            <person name="Jogler M."/>
            <person name="Boedeker C."/>
            <person name="Pinto D."/>
            <person name="Vollmers J."/>
            <person name="Rivas-Marin E."/>
            <person name="Kohn T."/>
            <person name="Peeters S.H."/>
            <person name="Heuer A."/>
            <person name="Rast P."/>
            <person name="Oberbeckmann S."/>
            <person name="Bunk B."/>
            <person name="Jeske O."/>
            <person name="Meyerdierks A."/>
            <person name="Storesund J.E."/>
            <person name="Kallscheuer N."/>
            <person name="Luecker S."/>
            <person name="Lage O.M."/>
            <person name="Pohl T."/>
            <person name="Merkel B.J."/>
            <person name="Hornburger P."/>
            <person name="Mueller R.-W."/>
            <person name="Bruemmer F."/>
            <person name="Labrenz M."/>
            <person name="Spormann A.M."/>
            <person name="Op den Camp H."/>
            <person name="Overmann J."/>
            <person name="Amann R."/>
            <person name="Jetten M.S.M."/>
            <person name="Mascher T."/>
            <person name="Medema M.H."/>
            <person name="Devos D.P."/>
            <person name="Kaster A.-K."/>
            <person name="Ovreas L."/>
            <person name="Rohde M."/>
            <person name="Galperin M.Y."/>
            <person name="Jogler C."/>
        </authorList>
    </citation>
    <scope>NUCLEOTIDE SEQUENCE [LARGE SCALE GENOMIC DNA]</scope>
    <source>
        <strain evidence="3 4">Pla133</strain>
    </source>
</reference>
<protein>
    <submittedName>
        <fullName evidence="3">Ethanolamine utilization protein EutN</fullName>
    </submittedName>
</protein>
<dbReference type="CDD" id="cd01614">
    <property type="entry name" value="EutN_CcmL"/>
    <property type="match status" value="1"/>
</dbReference>
<dbReference type="RefSeq" id="WP_145068672.1">
    <property type="nucleotide sequence ID" value="NZ_CP036287.1"/>
</dbReference>
<dbReference type="KEGG" id="pbap:Pla133_42040"/>
<dbReference type="PANTHER" id="PTHR36539:SF1">
    <property type="entry name" value="BACTERIAL MICROCOMPARTMENT SHELL VERTEX PROTEIN EUTN"/>
    <property type="match status" value="1"/>
</dbReference>
<evidence type="ECO:0000313" key="3">
    <source>
        <dbReference type="EMBL" id="QDU69088.1"/>
    </source>
</evidence>
<evidence type="ECO:0000256" key="2">
    <source>
        <dbReference type="ARBA" id="ARBA00024446"/>
    </source>
</evidence>